<evidence type="ECO:0008006" key="3">
    <source>
        <dbReference type="Google" id="ProtNLM"/>
    </source>
</evidence>
<dbReference type="EMBL" id="JAKOGI010001392">
    <property type="protein sequence ID" value="KAJ8425852.1"/>
    <property type="molecule type" value="Genomic_DNA"/>
</dbReference>
<reference evidence="1" key="1">
    <citation type="submission" date="2022-04" db="EMBL/GenBank/DDBJ databases">
        <title>Carnegiea gigantea Genome sequencing and assembly v2.</title>
        <authorList>
            <person name="Copetti D."/>
            <person name="Sanderson M.J."/>
            <person name="Burquez A."/>
            <person name="Wojciechowski M.F."/>
        </authorList>
    </citation>
    <scope>NUCLEOTIDE SEQUENCE</scope>
    <source>
        <strain evidence="1">SGP5-SGP5p</strain>
        <tissue evidence="1">Aerial part</tissue>
    </source>
</reference>
<dbReference type="Proteomes" id="UP001153076">
    <property type="component" value="Unassembled WGS sequence"/>
</dbReference>
<sequence>MCPYGLSTLQRCLDDPLLGRGSSAPIAELLGPLSAAYRNSRLCTHLGWGEIVSIPGGLSKWNKDVFGNLFRKKRTLWACIHGIQNCLSRGGRNAHLLELEKQLKSELKKSRGHADEDRNTQYFHMITIIRRRVNRIETLQNAEVLIERVDKQLAGWKSKCLSLVECLTLIRSTVCAIPTYVMQAVKIPRSSMGKLEDFCWGGTSLERRIHLAPWASGRARLACNEGPKYGPFNENWVAPPYGPRRNLGSILQYKYCRGELFHPLNKTLAPNVSNRGVVENLGKVRNAGGMAMGDSRAMRFWMDRWVEPSPILIFAINPILEADLDKQVRDYWSAQGGWRWGDFVEYLPQPILQRVASFELMEEGFGGNFYWTQEMDGFFSPKSAINIVQEETALSGGKWRWVWKVKASQRVKVFVWLALHDKLMTNSV</sequence>
<accession>A0A9Q1JHS4</accession>
<dbReference type="OrthoDB" id="1743609at2759"/>
<evidence type="ECO:0000313" key="1">
    <source>
        <dbReference type="EMBL" id="KAJ8425852.1"/>
    </source>
</evidence>
<evidence type="ECO:0000313" key="2">
    <source>
        <dbReference type="Proteomes" id="UP001153076"/>
    </source>
</evidence>
<proteinExistence type="predicted"/>
<name>A0A9Q1JHS4_9CARY</name>
<dbReference type="PANTHER" id="PTHR33116:SF75">
    <property type="entry name" value="RIBONUCLEASE H PROTEIN"/>
    <property type="match status" value="1"/>
</dbReference>
<organism evidence="1 2">
    <name type="scientific">Carnegiea gigantea</name>
    <dbReference type="NCBI Taxonomy" id="171969"/>
    <lineage>
        <taxon>Eukaryota</taxon>
        <taxon>Viridiplantae</taxon>
        <taxon>Streptophyta</taxon>
        <taxon>Embryophyta</taxon>
        <taxon>Tracheophyta</taxon>
        <taxon>Spermatophyta</taxon>
        <taxon>Magnoliopsida</taxon>
        <taxon>eudicotyledons</taxon>
        <taxon>Gunneridae</taxon>
        <taxon>Pentapetalae</taxon>
        <taxon>Caryophyllales</taxon>
        <taxon>Cactineae</taxon>
        <taxon>Cactaceae</taxon>
        <taxon>Cactoideae</taxon>
        <taxon>Echinocereeae</taxon>
        <taxon>Carnegiea</taxon>
    </lineage>
</organism>
<comment type="caution">
    <text evidence="1">The sequence shown here is derived from an EMBL/GenBank/DDBJ whole genome shotgun (WGS) entry which is preliminary data.</text>
</comment>
<protein>
    <recommendedName>
        <fullName evidence="3">Reverse transcriptase zinc-binding domain-containing protein</fullName>
    </recommendedName>
</protein>
<dbReference type="AlphaFoldDB" id="A0A9Q1JHS4"/>
<keyword evidence="2" id="KW-1185">Reference proteome</keyword>
<dbReference type="PANTHER" id="PTHR33116">
    <property type="entry name" value="REVERSE TRANSCRIPTASE ZINC-BINDING DOMAIN-CONTAINING PROTEIN-RELATED-RELATED"/>
    <property type="match status" value="1"/>
</dbReference>
<gene>
    <name evidence="1" type="ORF">Cgig2_001538</name>
</gene>